<gene>
    <name evidence="2" type="ORF">CC86DRAFT_184177</name>
</gene>
<evidence type="ECO:0000313" key="2">
    <source>
        <dbReference type="EMBL" id="KAF2829027.1"/>
    </source>
</evidence>
<feature type="compositionally biased region" description="Acidic residues" evidence="1">
    <location>
        <begin position="430"/>
        <end position="443"/>
    </location>
</feature>
<evidence type="ECO:0000256" key="1">
    <source>
        <dbReference type="SAM" id="MobiDB-lite"/>
    </source>
</evidence>
<dbReference type="AlphaFoldDB" id="A0A6A7A8J8"/>
<name>A0A6A7A8J8_9PLEO</name>
<organism evidence="2 3">
    <name type="scientific">Ophiobolus disseminans</name>
    <dbReference type="NCBI Taxonomy" id="1469910"/>
    <lineage>
        <taxon>Eukaryota</taxon>
        <taxon>Fungi</taxon>
        <taxon>Dikarya</taxon>
        <taxon>Ascomycota</taxon>
        <taxon>Pezizomycotina</taxon>
        <taxon>Dothideomycetes</taxon>
        <taxon>Pleosporomycetidae</taxon>
        <taxon>Pleosporales</taxon>
        <taxon>Pleosporineae</taxon>
        <taxon>Phaeosphaeriaceae</taxon>
        <taxon>Ophiobolus</taxon>
    </lineage>
</organism>
<sequence length="479" mass="53254">MRVWALPEVAANAASTLARSLAQYPVLEGLVSHLQPDDLVTLTTICQAVHTQIRMHEPQAKANLLSKTLCPGTGLVRRLLAHCPCKTRGWHRFLGCGSEGYDIASKPCVGCGINTCDECRIHIIYQVFMQEHGLDKHRWWAGFFLNNPTPFAIYPPKGGDNASWYLPPNLSKSHHDQGRIHIPLHIDSIADPEPIDRLLDVDLGRSHVVPAGRTEMPFEGHNLVLSFNLISQTRKEFLCLPCFEQHCTQGFQPCSCTFRKRFLERWLCTTCHNEESASNHRLLERFDIDEGDHIHSRSCRCGCATTPTDDYMTICNWCQGRVEHPRDHDEESDDEIGEEEEEASDDDDDDDDNEDENAAPMPEGLAPNHLALGENTDGTLTAFFNRKRISGERLCYALISQYAANHGADLGCSCCVCPGRGTELDHGHGDDEDNASEDDDDNVGESGCNQGDGDIVGDYGDYSDYGVGDGYDIEVDFDG</sequence>
<dbReference type="OrthoDB" id="3678990at2759"/>
<dbReference type="EMBL" id="MU006221">
    <property type="protein sequence ID" value="KAF2829027.1"/>
    <property type="molecule type" value="Genomic_DNA"/>
</dbReference>
<protein>
    <recommendedName>
        <fullName evidence="4">F-box domain-containing protein</fullName>
    </recommendedName>
</protein>
<accession>A0A6A7A8J8</accession>
<feature type="region of interest" description="Disordered" evidence="1">
    <location>
        <begin position="426"/>
        <end position="461"/>
    </location>
</feature>
<feature type="region of interest" description="Disordered" evidence="1">
    <location>
        <begin position="324"/>
        <end position="372"/>
    </location>
</feature>
<reference evidence="2" key="1">
    <citation type="journal article" date="2020" name="Stud. Mycol.">
        <title>101 Dothideomycetes genomes: a test case for predicting lifestyles and emergence of pathogens.</title>
        <authorList>
            <person name="Haridas S."/>
            <person name="Albert R."/>
            <person name="Binder M."/>
            <person name="Bloem J."/>
            <person name="Labutti K."/>
            <person name="Salamov A."/>
            <person name="Andreopoulos B."/>
            <person name="Baker S."/>
            <person name="Barry K."/>
            <person name="Bills G."/>
            <person name="Bluhm B."/>
            <person name="Cannon C."/>
            <person name="Castanera R."/>
            <person name="Culley D."/>
            <person name="Daum C."/>
            <person name="Ezra D."/>
            <person name="Gonzalez J."/>
            <person name="Henrissat B."/>
            <person name="Kuo A."/>
            <person name="Liang C."/>
            <person name="Lipzen A."/>
            <person name="Lutzoni F."/>
            <person name="Magnuson J."/>
            <person name="Mondo S."/>
            <person name="Nolan M."/>
            <person name="Ohm R."/>
            <person name="Pangilinan J."/>
            <person name="Park H.-J."/>
            <person name="Ramirez L."/>
            <person name="Alfaro M."/>
            <person name="Sun H."/>
            <person name="Tritt A."/>
            <person name="Yoshinaga Y."/>
            <person name="Zwiers L.-H."/>
            <person name="Turgeon B."/>
            <person name="Goodwin S."/>
            <person name="Spatafora J."/>
            <person name="Crous P."/>
            <person name="Grigoriev I."/>
        </authorList>
    </citation>
    <scope>NUCLEOTIDE SEQUENCE</scope>
    <source>
        <strain evidence="2">CBS 113818</strain>
    </source>
</reference>
<evidence type="ECO:0008006" key="4">
    <source>
        <dbReference type="Google" id="ProtNLM"/>
    </source>
</evidence>
<proteinExistence type="predicted"/>
<keyword evidence="3" id="KW-1185">Reference proteome</keyword>
<feature type="compositionally biased region" description="Acidic residues" evidence="1">
    <location>
        <begin position="330"/>
        <end position="357"/>
    </location>
</feature>
<evidence type="ECO:0000313" key="3">
    <source>
        <dbReference type="Proteomes" id="UP000799424"/>
    </source>
</evidence>
<dbReference type="Proteomes" id="UP000799424">
    <property type="component" value="Unassembled WGS sequence"/>
</dbReference>
<feature type="compositionally biased region" description="Low complexity" evidence="1">
    <location>
        <begin position="451"/>
        <end position="461"/>
    </location>
</feature>